<feature type="transmembrane region" description="Helical" evidence="3">
    <location>
        <begin position="151"/>
        <end position="170"/>
    </location>
</feature>
<evidence type="ECO:0000256" key="2">
    <source>
        <dbReference type="ARBA" id="ARBA00034247"/>
    </source>
</evidence>
<evidence type="ECO:0000259" key="4">
    <source>
        <dbReference type="PROSITE" id="PS50887"/>
    </source>
</evidence>
<evidence type="ECO:0000313" key="6">
    <source>
        <dbReference type="Proteomes" id="UP000706039"/>
    </source>
</evidence>
<feature type="transmembrane region" description="Helical" evidence="3">
    <location>
        <begin position="37"/>
        <end position="57"/>
    </location>
</feature>
<gene>
    <name evidence="5" type="ORF">K7G82_11530</name>
</gene>
<feature type="transmembrane region" description="Helical" evidence="3">
    <location>
        <begin position="121"/>
        <end position="139"/>
    </location>
</feature>
<dbReference type="SMART" id="SM00267">
    <property type="entry name" value="GGDEF"/>
    <property type="match status" value="1"/>
</dbReference>
<dbReference type="PANTHER" id="PTHR45138:SF9">
    <property type="entry name" value="DIGUANYLATE CYCLASE DGCM-RELATED"/>
    <property type="match status" value="1"/>
</dbReference>
<comment type="caution">
    <text evidence="5">The sequence shown here is derived from an EMBL/GenBank/DDBJ whole genome shotgun (WGS) entry which is preliminary data.</text>
</comment>
<protein>
    <recommendedName>
        <fullName evidence="1">diguanylate cyclase</fullName>
        <ecNumber evidence="1">2.7.7.65</ecNumber>
    </recommendedName>
</protein>
<organism evidence="5 6">
    <name type="scientific">Sphingomonas colocasiae</name>
    <dbReference type="NCBI Taxonomy" id="1848973"/>
    <lineage>
        <taxon>Bacteria</taxon>
        <taxon>Pseudomonadati</taxon>
        <taxon>Pseudomonadota</taxon>
        <taxon>Alphaproteobacteria</taxon>
        <taxon>Sphingomonadales</taxon>
        <taxon>Sphingomonadaceae</taxon>
        <taxon>Sphingomonas</taxon>
    </lineage>
</organism>
<evidence type="ECO:0000256" key="3">
    <source>
        <dbReference type="SAM" id="Phobius"/>
    </source>
</evidence>
<dbReference type="InterPro" id="IPR043128">
    <property type="entry name" value="Rev_trsase/Diguanyl_cyclase"/>
</dbReference>
<dbReference type="CDD" id="cd01949">
    <property type="entry name" value="GGDEF"/>
    <property type="match status" value="1"/>
</dbReference>
<evidence type="ECO:0000313" key="5">
    <source>
        <dbReference type="EMBL" id="MBY8822928.1"/>
    </source>
</evidence>
<dbReference type="Gene3D" id="3.30.70.270">
    <property type="match status" value="1"/>
</dbReference>
<feature type="transmembrane region" description="Helical" evidence="3">
    <location>
        <begin position="63"/>
        <end position="82"/>
    </location>
</feature>
<dbReference type="PANTHER" id="PTHR45138">
    <property type="entry name" value="REGULATORY COMPONENTS OF SENSORY TRANSDUCTION SYSTEM"/>
    <property type="match status" value="1"/>
</dbReference>
<dbReference type="RefSeq" id="WP_222989970.1">
    <property type="nucleotide sequence ID" value="NZ_JAINVV010000004.1"/>
</dbReference>
<keyword evidence="3" id="KW-0472">Membrane</keyword>
<sequence>MNLPLVNLAVLLSVASIMCVALTLAWLYFGRQRYAQLWALSAAGAVVQWSVSALARIEFPDQAWPLFITGTLVAVDSALIAIGARHRARLPLHLPIMIGIIVLSIALMAMGAATHNLATRGFVANCHAGVMFVIAAAALYPRGRPALPPEFAVVSAFALFALFQFALAALSLGMDSRYMLATGQLYRDVLVIGLPAVYAAVGMAAVFVLAMDLNDRLRALTTRDPLTGALNRRGLEQVATNAFADARRRRRDLAVVLCAIDGYDDARRLRGQDALDGALAVISDVVHASVREEDLLARTGQAEFCLLLIDATPEMATEVVERARQEIASAMIGGARPFSLTVSFGITGFRVDDIVLSSALARADAALCRSIADGGNRVTLSADLQ</sequence>
<dbReference type="Pfam" id="PF00990">
    <property type="entry name" value="GGDEF"/>
    <property type="match status" value="1"/>
</dbReference>
<feature type="transmembrane region" description="Helical" evidence="3">
    <location>
        <begin position="6"/>
        <end position="30"/>
    </location>
</feature>
<keyword evidence="3" id="KW-0812">Transmembrane</keyword>
<reference evidence="5 6" key="1">
    <citation type="submission" date="2021-08" db="EMBL/GenBank/DDBJ databases">
        <authorList>
            <person name="Tuo L."/>
        </authorList>
    </citation>
    <scope>NUCLEOTIDE SEQUENCE [LARGE SCALE GENOMIC DNA]</scope>
    <source>
        <strain evidence="5 6">JCM 31229</strain>
    </source>
</reference>
<accession>A0ABS7PNS6</accession>
<proteinExistence type="predicted"/>
<feature type="domain" description="GGDEF" evidence="4">
    <location>
        <begin position="251"/>
        <end position="383"/>
    </location>
</feature>
<dbReference type="EC" id="2.7.7.65" evidence="1"/>
<feature type="transmembrane region" description="Helical" evidence="3">
    <location>
        <begin position="190"/>
        <end position="210"/>
    </location>
</feature>
<dbReference type="SUPFAM" id="SSF55073">
    <property type="entry name" value="Nucleotide cyclase"/>
    <property type="match status" value="1"/>
</dbReference>
<keyword evidence="6" id="KW-1185">Reference proteome</keyword>
<dbReference type="InterPro" id="IPR050469">
    <property type="entry name" value="Diguanylate_Cyclase"/>
</dbReference>
<keyword evidence="3" id="KW-1133">Transmembrane helix</keyword>
<evidence type="ECO:0000256" key="1">
    <source>
        <dbReference type="ARBA" id="ARBA00012528"/>
    </source>
</evidence>
<dbReference type="InterPro" id="IPR029787">
    <property type="entry name" value="Nucleotide_cyclase"/>
</dbReference>
<dbReference type="PROSITE" id="PS50887">
    <property type="entry name" value="GGDEF"/>
    <property type="match status" value="1"/>
</dbReference>
<dbReference type="EMBL" id="JAINVV010000004">
    <property type="protein sequence ID" value="MBY8822928.1"/>
    <property type="molecule type" value="Genomic_DNA"/>
</dbReference>
<dbReference type="InterPro" id="IPR000160">
    <property type="entry name" value="GGDEF_dom"/>
</dbReference>
<dbReference type="Proteomes" id="UP000706039">
    <property type="component" value="Unassembled WGS sequence"/>
</dbReference>
<name>A0ABS7PNS6_9SPHN</name>
<feature type="transmembrane region" description="Helical" evidence="3">
    <location>
        <begin position="94"/>
        <end position="115"/>
    </location>
</feature>
<dbReference type="NCBIfam" id="TIGR00254">
    <property type="entry name" value="GGDEF"/>
    <property type="match status" value="1"/>
</dbReference>
<comment type="catalytic activity">
    <reaction evidence="2">
        <text>2 GTP = 3',3'-c-di-GMP + 2 diphosphate</text>
        <dbReference type="Rhea" id="RHEA:24898"/>
        <dbReference type="ChEBI" id="CHEBI:33019"/>
        <dbReference type="ChEBI" id="CHEBI:37565"/>
        <dbReference type="ChEBI" id="CHEBI:58805"/>
        <dbReference type="EC" id="2.7.7.65"/>
    </reaction>
</comment>